<evidence type="ECO:0000313" key="1">
    <source>
        <dbReference type="Proteomes" id="UP000887572"/>
    </source>
</evidence>
<organism evidence="1 2">
    <name type="scientific">Globodera rostochiensis</name>
    <name type="common">Golden nematode worm</name>
    <name type="synonym">Heterodera rostochiensis</name>
    <dbReference type="NCBI Taxonomy" id="31243"/>
    <lineage>
        <taxon>Eukaryota</taxon>
        <taxon>Metazoa</taxon>
        <taxon>Ecdysozoa</taxon>
        <taxon>Nematoda</taxon>
        <taxon>Chromadorea</taxon>
        <taxon>Rhabditida</taxon>
        <taxon>Tylenchina</taxon>
        <taxon>Tylenchomorpha</taxon>
        <taxon>Tylenchoidea</taxon>
        <taxon>Heteroderidae</taxon>
        <taxon>Heteroderinae</taxon>
        <taxon>Globodera</taxon>
    </lineage>
</organism>
<proteinExistence type="predicted"/>
<sequence>MSEPPQKAQKYMKQINVCDDVLFDVFGFFGRAEIGLKLALINYRFNALVDDHFLRKKWRIGRMDTICISKCPCMEILRENGTSVKSEFMQMPPKVNLVGSESIVISHFGPKVIEFLHRFLYLINGEISLSLGFHSDAPAWILVPEIWPLLAEKINALGNFSHYRFDLLRQLISPTVLRQCPKLRLIQCQNLFPEATSAADHEHASLGQALSMWLHTARQDGHPKILRYRGVLGVTQKVEELKTNFVNASSPISYVISVEFGLFHGSPFDLTNKRTGERLVLRRHMYLHVNWNRLYTFWMLTRGPNERDEKQWAEWELEAADPFFLGRSLSSADLMLLNTTNMTRTD</sequence>
<protein>
    <submittedName>
        <fullName evidence="2">F-box domain-containing protein</fullName>
    </submittedName>
</protein>
<name>A0A914HNN5_GLORO</name>
<accession>A0A914HNN5</accession>
<evidence type="ECO:0000313" key="2">
    <source>
        <dbReference type="WBParaSite" id="Gr19_v10_g2272.t1"/>
    </source>
</evidence>
<dbReference type="Proteomes" id="UP000887572">
    <property type="component" value="Unplaced"/>
</dbReference>
<dbReference type="WBParaSite" id="Gr19_v10_g2272.t1">
    <property type="protein sequence ID" value="Gr19_v10_g2272.t1"/>
    <property type="gene ID" value="Gr19_v10_g2272"/>
</dbReference>
<dbReference type="AlphaFoldDB" id="A0A914HNN5"/>
<reference evidence="2" key="1">
    <citation type="submission" date="2022-11" db="UniProtKB">
        <authorList>
            <consortium name="WormBaseParasite"/>
        </authorList>
    </citation>
    <scope>IDENTIFICATION</scope>
</reference>
<keyword evidence="1" id="KW-1185">Reference proteome</keyword>